<evidence type="ECO:0000313" key="1">
    <source>
        <dbReference type="EMBL" id="EYB88617.1"/>
    </source>
</evidence>
<proteinExistence type="predicted"/>
<dbReference type="EMBL" id="JARK01001580">
    <property type="protein sequence ID" value="EYB88617.1"/>
    <property type="molecule type" value="Genomic_DNA"/>
</dbReference>
<organism evidence="1 2">
    <name type="scientific">Ancylostoma ceylanicum</name>
    <dbReference type="NCBI Taxonomy" id="53326"/>
    <lineage>
        <taxon>Eukaryota</taxon>
        <taxon>Metazoa</taxon>
        <taxon>Ecdysozoa</taxon>
        <taxon>Nematoda</taxon>
        <taxon>Chromadorea</taxon>
        <taxon>Rhabditida</taxon>
        <taxon>Rhabditina</taxon>
        <taxon>Rhabditomorpha</taxon>
        <taxon>Strongyloidea</taxon>
        <taxon>Ancylostomatidae</taxon>
        <taxon>Ancylostomatinae</taxon>
        <taxon>Ancylostoma</taxon>
    </lineage>
</organism>
<dbReference type="Proteomes" id="UP000024635">
    <property type="component" value="Unassembled WGS sequence"/>
</dbReference>
<protein>
    <submittedName>
        <fullName evidence="1">Uncharacterized protein</fullName>
    </submittedName>
</protein>
<evidence type="ECO:0000313" key="2">
    <source>
        <dbReference type="Proteomes" id="UP000024635"/>
    </source>
</evidence>
<comment type="caution">
    <text evidence="1">The sequence shown here is derived from an EMBL/GenBank/DDBJ whole genome shotgun (WGS) entry which is preliminary data.</text>
</comment>
<reference evidence="2" key="1">
    <citation type="journal article" date="2015" name="Nat. Genet.">
        <title>The genome and transcriptome of the zoonotic hookworm Ancylostoma ceylanicum identify infection-specific gene families.</title>
        <authorList>
            <person name="Schwarz E.M."/>
            <person name="Hu Y."/>
            <person name="Antoshechkin I."/>
            <person name="Miller M.M."/>
            <person name="Sternberg P.W."/>
            <person name="Aroian R.V."/>
        </authorList>
    </citation>
    <scope>NUCLEOTIDE SEQUENCE</scope>
    <source>
        <strain evidence="2">HY135</strain>
    </source>
</reference>
<gene>
    <name evidence="1" type="primary">Acey_s0244.g3532</name>
    <name evidence="1" type="ORF">Y032_0244g3532</name>
</gene>
<name>A0A016SE14_9BILA</name>
<dbReference type="AlphaFoldDB" id="A0A016SE14"/>
<keyword evidence="2" id="KW-1185">Reference proteome</keyword>
<accession>A0A016SE14</accession>
<sequence>MCSCGKDILVEVEEGDPAKYTYYGRLSRDYKYHMIGVQVADDTASSDSTKLTTPKHYLNKHQLHYNNNYQSKRRRSTQVFKKSEFIKWKDRS</sequence>